<dbReference type="Proteomes" id="UP000614272">
    <property type="component" value="Unassembled WGS sequence"/>
</dbReference>
<dbReference type="CDD" id="cd03022">
    <property type="entry name" value="DsbA_HCCA_Iso"/>
    <property type="match status" value="1"/>
</dbReference>
<dbReference type="PANTHER" id="PTHR42943">
    <property type="entry name" value="GLUTATHIONE S-TRANSFERASE KAPPA"/>
    <property type="match status" value="1"/>
</dbReference>
<accession>A0ABQ1RCB3</accession>
<dbReference type="InterPro" id="IPR051924">
    <property type="entry name" value="GST_Kappa/NadH"/>
</dbReference>
<dbReference type="RefSeq" id="WP_099034440.1">
    <property type="nucleotide sequence ID" value="NZ_BMGJ01000007.1"/>
</dbReference>
<sequence length="206" mass="23906">MEIDFWFDFSSPYCYPVAMTIEEAARDKDLQVNWHGFMLGTILKSQGSDTLHDEQNRARLAYTWLDMKRVCEQYNLAFVRPCRFPSVSRLATRILCWYQHQDWIPAFVRAVFHAAYAQDKNIADEKVIADCIALAGQDPLTVIEQANSMEAKARLHLQNQQAIRTGVFDAPFFQVQQEPFCGLDRMPMALDWHRYQSDVFRQTGTA</sequence>
<protein>
    <recommendedName>
        <fullName evidence="1">2-hydroxychromene-2-carboxylate isomerase</fullName>
        <ecNumber evidence="1">5.99.1.4</ecNumber>
    </recommendedName>
</protein>
<organism evidence="3 4">
    <name type="scientific">Lacimicrobium alkaliphilum</name>
    <dbReference type="NCBI Taxonomy" id="1526571"/>
    <lineage>
        <taxon>Bacteria</taxon>
        <taxon>Pseudomonadati</taxon>
        <taxon>Pseudomonadota</taxon>
        <taxon>Gammaproteobacteria</taxon>
        <taxon>Alteromonadales</taxon>
        <taxon>Alteromonadaceae</taxon>
        <taxon>Lacimicrobium</taxon>
    </lineage>
</organism>
<dbReference type="PIRSF" id="PIRSF006386">
    <property type="entry name" value="HCCAis_GSTk"/>
    <property type="match status" value="1"/>
</dbReference>
<comment type="catalytic activity">
    <reaction evidence="1">
        <text>2-hydroxychromene-2-carboxylate = (3E)-4-(2-hydroxyphenyl)-2-oxobut-3-enoate</text>
        <dbReference type="Rhea" id="RHEA:27401"/>
        <dbReference type="ChEBI" id="CHEBI:59350"/>
        <dbReference type="ChEBI" id="CHEBI:59353"/>
        <dbReference type="EC" id="5.99.1.4"/>
    </reaction>
</comment>
<dbReference type="InterPro" id="IPR036249">
    <property type="entry name" value="Thioredoxin-like_sf"/>
</dbReference>
<comment type="similarity">
    <text evidence="1">Belongs to the GST superfamily. NadH family.</text>
</comment>
<dbReference type="InterPro" id="IPR014440">
    <property type="entry name" value="HCCAis_GSTk"/>
</dbReference>
<dbReference type="SUPFAM" id="SSF52833">
    <property type="entry name" value="Thioredoxin-like"/>
    <property type="match status" value="1"/>
</dbReference>
<gene>
    <name evidence="3" type="ORF">GCM10011357_21270</name>
</gene>
<proteinExistence type="inferred from homology"/>
<evidence type="ECO:0000256" key="1">
    <source>
        <dbReference type="PIRNR" id="PIRNR006386"/>
    </source>
</evidence>
<dbReference type="InterPro" id="IPR001853">
    <property type="entry name" value="DSBA-like_thioredoxin_dom"/>
</dbReference>
<comment type="caution">
    <text evidence="3">The sequence shown here is derived from an EMBL/GenBank/DDBJ whole genome shotgun (WGS) entry which is preliminary data.</text>
</comment>
<evidence type="ECO:0000313" key="4">
    <source>
        <dbReference type="Proteomes" id="UP000614272"/>
    </source>
</evidence>
<reference evidence="4" key="1">
    <citation type="journal article" date="2019" name="Int. J. Syst. Evol. Microbiol.">
        <title>The Global Catalogue of Microorganisms (GCM) 10K type strain sequencing project: providing services to taxonomists for standard genome sequencing and annotation.</title>
        <authorList>
            <consortium name="The Broad Institute Genomics Platform"/>
            <consortium name="The Broad Institute Genome Sequencing Center for Infectious Disease"/>
            <person name="Wu L."/>
            <person name="Ma J."/>
        </authorList>
    </citation>
    <scope>NUCLEOTIDE SEQUENCE [LARGE SCALE GENOMIC DNA]</scope>
    <source>
        <strain evidence="4">CGMCC 1.12923</strain>
    </source>
</reference>
<evidence type="ECO:0000313" key="3">
    <source>
        <dbReference type="EMBL" id="GGD65753.1"/>
    </source>
</evidence>
<feature type="domain" description="DSBA-like thioredoxin" evidence="2">
    <location>
        <begin position="2"/>
        <end position="188"/>
    </location>
</feature>
<name>A0ABQ1RCB3_9ALTE</name>
<dbReference type="InterPro" id="IPR044087">
    <property type="entry name" value="NahD-like"/>
</dbReference>
<keyword evidence="4" id="KW-1185">Reference proteome</keyword>
<dbReference type="EMBL" id="BMGJ01000007">
    <property type="protein sequence ID" value="GGD65753.1"/>
    <property type="molecule type" value="Genomic_DNA"/>
</dbReference>
<keyword evidence="1 3" id="KW-0413">Isomerase</keyword>
<evidence type="ECO:0000259" key="2">
    <source>
        <dbReference type="Pfam" id="PF01323"/>
    </source>
</evidence>
<dbReference type="PANTHER" id="PTHR42943:SF2">
    <property type="entry name" value="GLUTATHIONE S-TRANSFERASE KAPPA 1"/>
    <property type="match status" value="1"/>
</dbReference>
<dbReference type="Gene3D" id="3.40.30.10">
    <property type="entry name" value="Glutaredoxin"/>
    <property type="match status" value="1"/>
</dbReference>
<dbReference type="EC" id="5.99.1.4" evidence="1"/>
<dbReference type="Pfam" id="PF01323">
    <property type="entry name" value="DSBA"/>
    <property type="match status" value="1"/>
</dbReference>
<dbReference type="GO" id="GO:0016853">
    <property type="term" value="F:isomerase activity"/>
    <property type="evidence" value="ECO:0007669"/>
    <property type="project" value="UniProtKB-KW"/>
</dbReference>